<dbReference type="Gene3D" id="3.40.50.620">
    <property type="entry name" value="HUPs"/>
    <property type="match status" value="1"/>
</dbReference>
<dbReference type="Proteomes" id="UP000177718">
    <property type="component" value="Unassembled WGS sequence"/>
</dbReference>
<dbReference type="InterPro" id="IPR001412">
    <property type="entry name" value="aa-tRNA-synth_I_CS"/>
</dbReference>
<evidence type="ECO:0000256" key="5">
    <source>
        <dbReference type="ARBA" id="ARBA00023146"/>
    </source>
</evidence>
<organism evidence="9 10">
    <name type="scientific">Candidatus Woykebacteria bacterium RIFCSPLOWO2_01_FULL_43_14</name>
    <dbReference type="NCBI Taxonomy" id="1802605"/>
    <lineage>
        <taxon>Bacteria</taxon>
        <taxon>Candidatus Woykeibacteriota</taxon>
    </lineage>
</organism>
<dbReference type="STRING" id="1802605.A3A61_00260"/>
<keyword evidence="5 7" id="KW-0030">Aminoacyl-tRNA synthetase</keyword>
<evidence type="ECO:0000256" key="4">
    <source>
        <dbReference type="ARBA" id="ARBA00022840"/>
    </source>
</evidence>
<dbReference type="PANTHER" id="PTHR43311:SF2">
    <property type="entry name" value="GLUTAMATE--TRNA LIGASE, MITOCHONDRIAL-RELATED"/>
    <property type="match status" value="1"/>
</dbReference>
<protein>
    <recommendedName>
        <fullName evidence="1">glutamate--tRNA ligase</fullName>
        <ecNumber evidence="1">6.1.1.17</ecNumber>
    </recommendedName>
    <alternativeName>
        <fullName evidence="6">Glutamyl-tRNA synthetase</fullName>
    </alternativeName>
</protein>
<keyword evidence="2 7" id="KW-0436">Ligase</keyword>
<dbReference type="NCBIfam" id="TIGR00464">
    <property type="entry name" value="gltX_bact"/>
    <property type="match status" value="1"/>
</dbReference>
<dbReference type="InterPro" id="IPR004527">
    <property type="entry name" value="Glu-tRNA-ligase_bac/mito"/>
</dbReference>
<evidence type="ECO:0000256" key="6">
    <source>
        <dbReference type="ARBA" id="ARBA00030865"/>
    </source>
</evidence>
<dbReference type="GO" id="GO:0006424">
    <property type="term" value="P:glutamyl-tRNA aminoacylation"/>
    <property type="evidence" value="ECO:0007669"/>
    <property type="project" value="InterPro"/>
</dbReference>
<dbReference type="EC" id="6.1.1.17" evidence="1"/>
<feature type="domain" description="Glutamyl/glutaminyl-tRNA synthetase class Ib catalytic" evidence="8">
    <location>
        <begin position="5"/>
        <end position="258"/>
    </location>
</feature>
<dbReference type="InterPro" id="IPR000924">
    <property type="entry name" value="Glu/Gln-tRNA-synth"/>
</dbReference>
<keyword evidence="4 7" id="KW-0067">ATP-binding</keyword>
<evidence type="ECO:0000256" key="7">
    <source>
        <dbReference type="RuleBase" id="RU363037"/>
    </source>
</evidence>
<dbReference type="InterPro" id="IPR049940">
    <property type="entry name" value="GluQ/Sye"/>
</dbReference>
<dbReference type="GO" id="GO:0008270">
    <property type="term" value="F:zinc ion binding"/>
    <property type="evidence" value="ECO:0007669"/>
    <property type="project" value="InterPro"/>
</dbReference>
<gene>
    <name evidence="9" type="ORF">A3A61_00260</name>
</gene>
<name>A0A1G1WWI6_9BACT</name>
<dbReference type="Pfam" id="PF00749">
    <property type="entry name" value="tRNA-synt_1c"/>
    <property type="match status" value="1"/>
</dbReference>
<evidence type="ECO:0000259" key="8">
    <source>
        <dbReference type="Pfam" id="PF00749"/>
    </source>
</evidence>
<proteinExistence type="inferred from homology"/>
<dbReference type="SUPFAM" id="SSF52374">
    <property type="entry name" value="Nucleotidylyl transferase"/>
    <property type="match status" value="1"/>
</dbReference>
<evidence type="ECO:0000256" key="3">
    <source>
        <dbReference type="ARBA" id="ARBA00022741"/>
    </source>
</evidence>
<sequence length="258" mass="30109">MNSIVRTRVAPSPTGDPHIGTAYVSLFDYALARKNNGQFILRIEDTDRSRYVEGSEQQIFESLRWLGLDYDEGPDIGGPYSPYRQSERKSLYHKYALELVAKNKAYYCFCSSERLDKVREEQKKNKEVPRYDRFCRELSAGELERNLNEKKPYVIRLKVPETLTTEFEDVIRGKIVFENKDIDDQVLLKSDGFPTYHLAVVVDDELMKITHVIRAEEWISSTPKHVLLYQAFGWKLPVFAHVPLLRNQDKSKISKRKN</sequence>
<dbReference type="EMBL" id="MHDB01000019">
    <property type="protein sequence ID" value="OGY32099.1"/>
    <property type="molecule type" value="Genomic_DNA"/>
</dbReference>
<keyword evidence="7" id="KW-0648">Protein biosynthesis</keyword>
<feature type="non-terminal residue" evidence="9">
    <location>
        <position position="258"/>
    </location>
</feature>
<keyword evidence="3 7" id="KW-0547">Nucleotide-binding</keyword>
<dbReference type="InterPro" id="IPR020058">
    <property type="entry name" value="Glu/Gln-tRNA-synth_Ib_cat-dom"/>
</dbReference>
<reference evidence="9 10" key="1">
    <citation type="journal article" date="2016" name="Nat. Commun.">
        <title>Thousands of microbial genomes shed light on interconnected biogeochemical processes in an aquifer system.</title>
        <authorList>
            <person name="Anantharaman K."/>
            <person name="Brown C.T."/>
            <person name="Hug L.A."/>
            <person name="Sharon I."/>
            <person name="Castelle C.J."/>
            <person name="Probst A.J."/>
            <person name="Thomas B.C."/>
            <person name="Singh A."/>
            <person name="Wilkins M.J."/>
            <person name="Karaoz U."/>
            <person name="Brodie E.L."/>
            <person name="Williams K.H."/>
            <person name="Hubbard S.S."/>
            <person name="Banfield J.F."/>
        </authorList>
    </citation>
    <scope>NUCLEOTIDE SEQUENCE [LARGE SCALE GENOMIC DNA]</scope>
</reference>
<dbReference type="PROSITE" id="PS00178">
    <property type="entry name" value="AA_TRNA_LIGASE_I"/>
    <property type="match status" value="1"/>
</dbReference>
<evidence type="ECO:0000256" key="2">
    <source>
        <dbReference type="ARBA" id="ARBA00022598"/>
    </source>
</evidence>
<dbReference type="PRINTS" id="PR00987">
    <property type="entry name" value="TRNASYNTHGLU"/>
</dbReference>
<dbReference type="GO" id="GO:0005524">
    <property type="term" value="F:ATP binding"/>
    <property type="evidence" value="ECO:0007669"/>
    <property type="project" value="UniProtKB-KW"/>
</dbReference>
<dbReference type="InterPro" id="IPR033910">
    <property type="entry name" value="GluRS_core"/>
</dbReference>
<dbReference type="PANTHER" id="PTHR43311">
    <property type="entry name" value="GLUTAMATE--TRNA LIGASE"/>
    <property type="match status" value="1"/>
</dbReference>
<comment type="caution">
    <text evidence="9">The sequence shown here is derived from an EMBL/GenBank/DDBJ whole genome shotgun (WGS) entry which is preliminary data.</text>
</comment>
<dbReference type="GO" id="GO:0004818">
    <property type="term" value="F:glutamate-tRNA ligase activity"/>
    <property type="evidence" value="ECO:0007669"/>
    <property type="project" value="UniProtKB-EC"/>
</dbReference>
<dbReference type="AlphaFoldDB" id="A0A1G1WWI6"/>
<accession>A0A1G1WWI6</accession>
<comment type="similarity">
    <text evidence="7">Belongs to the class-I aminoacyl-tRNA synthetase family.</text>
</comment>
<dbReference type="InterPro" id="IPR014729">
    <property type="entry name" value="Rossmann-like_a/b/a_fold"/>
</dbReference>
<dbReference type="GO" id="GO:0005829">
    <property type="term" value="C:cytosol"/>
    <property type="evidence" value="ECO:0007669"/>
    <property type="project" value="TreeGrafter"/>
</dbReference>
<evidence type="ECO:0000313" key="10">
    <source>
        <dbReference type="Proteomes" id="UP000177718"/>
    </source>
</evidence>
<evidence type="ECO:0000313" key="9">
    <source>
        <dbReference type="EMBL" id="OGY32099.1"/>
    </source>
</evidence>
<evidence type="ECO:0000256" key="1">
    <source>
        <dbReference type="ARBA" id="ARBA00012835"/>
    </source>
</evidence>
<dbReference type="CDD" id="cd00808">
    <property type="entry name" value="GluRS_core"/>
    <property type="match status" value="1"/>
</dbReference>